<feature type="compositionally biased region" description="Basic and acidic residues" evidence="1">
    <location>
        <begin position="873"/>
        <end position="887"/>
    </location>
</feature>
<keyword evidence="4" id="KW-1185">Reference proteome</keyword>
<gene>
    <name evidence="3" type="ORF">SCHCODRAFT_107621</name>
</gene>
<evidence type="ECO:0000313" key="4">
    <source>
        <dbReference type="Proteomes" id="UP000007431"/>
    </source>
</evidence>
<dbReference type="OrthoDB" id="2916881at2759"/>
<feature type="region of interest" description="Disordered" evidence="1">
    <location>
        <begin position="806"/>
        <end position="887"/>
    </location>
</feature>
<feature type="compositionally biased region" description="Low complexity" evidence="1">
    <location>
        <begin position="733"/>
        <end position="743"/>
    </location>
</feature>
<dbReference type="KEGG" id="scm:SCHCO_02571246"/>
<dbReference type="HOGENOM" id="CLU_359477_0_0_1"/>
<feature type="compositionally biased region" description="Polar residues" evidence="1">
    <location>
        <begin position="757"/>
        <end position="769"/>
    </location>
</feature>
<feature type="compositionally biased region" description="Basic and acidic residues" evidence="1">
    <location>
        <begin position="1"/>
        <end position="10"/>
    </location>
</feature>
<reference evidence="3 4" key="1">
    <citation type="journal article" date="2010" name="Nat. Biotechnol.">
        <title>Genome sequence of the model mushroom Schizophyllum commune.</title>
        <authorList>
            <person name="Ohm R.A."/>
            <person name="de Jong J.F."/>
            <person name="Lugones L.G."/>
            <person name="Aerts A."/>
            <person name="Kothe E."/>
            <person name="Stajich J.E."/>
            <person name="de Vries R.P."/>
            <person name="Record E."/>
            <person name="Levasseur A."/>
            <person name="Baker S.E."/>
            <person name="Bartholomew K.A."/>
            <person name="Coutinho P.M."/>
            <person name="Erdmann S."/>
            <person name="Fowler T.J."/>
            <person name="Gathman A.C."/>
            <person name="Lombard V."/>
            <person name="Henrissat B."/>
            <person name="Knabe N."/>
            <person name="Kuees U."/>
            <person name="Lilly W.W."/>
            <person name="Lindquist E."/>
            <person name="Lucas S."/>
            <person name="Magnuson J.K."/>
            <person name="Piumi F."/>
            <person name="Raudaskoski M."/>
            <person name="Salamov A."/>
            <person name="Schmutz J."/>
            <person name="Schwarze F.W.M.R."/>
            <person name="vanKuyk P.A."/>
            <person name="Horton J.S."/>
            <person name="Grigoriev I.V."/>
            <person name="Woesten H.A.B."/>
        </authorList>
    </citation>
    <scope>NUCLEOTIDE SEQUENCE [LARGE SCALE GENOMIC DNA]</scope>
    <source>
        <strain evidence="4">H4-8 / FGSC 9210</strain>
    </source>
</reference>
<feature type="region of interest" description="Disordered" evidence="1">
    <location>
        <begin position="648"/>
        <end position="777"/>
    </location>
</feature>
<dbReference type="eggNOG" id="ENOG502S5WB">
    <property type="taxonomic scope" value="Eukaryota"/>
</dbReference>
<dbReference type="AlphaFoldDB" id="D8Q2W3"/>
<dbReference type="VEuPathDB" id="FungiDB:SCHCODRAFT_02571246"/>
<dbReference type="SUPFAM" id="SSF57903">
    <property type="entry name" value="FYVE/PHD zinc finger"/>
    <property type="match status" value="1"/>
</dbReference>
<dbReference type="InterPro" id="IPR040976">
    <property type="entry name" value="Pkinase_fungal"/>
</dbReference>
<protein>
    <recommendedName>
        <fullName evidence="2">Fungal-type protein kinase domain-containing protein</fullName>
    </recommendedName>
</protein>
<dbReference type="EMBL" id="GL377305">
    <property type="protein sequence ID" value="EFI97592.1"/>
    <property type="molecule type" value="Genomic_DNA"/>
</dbReference>
<organism evidence="4">
    <name type="scientific">Schizophyllum commune (strain H4-8 / FGSC 9210)</name>
    <name type="common">Split gill fungus</name>
    <dbReference type="NCBI Taxonomy" id="578458"/>
    <lineage>
        <taxon>Eukaryota</taxon>
        <taxon>Fungi</taxon>
        <taxon>Dikarya</taxon>
        <taxon>Basidiomycota</taxon>
        <taxon>Agaricomycotina</taxon>
        <taxon>Agaricomycetes</taxon>
        <taxon>Agaricomycetidae</taxon>
        <taxon>Agaricales</taxon>
        <taxon>Schizophyllaceae</taxon>
        <taxon>Schizophyllum</taxon>
    </lineage>
</organism>
<dbReference type="InterPro" id="IPR011011">
    <property type="entry name" value="Znf_FYVE_PHD"/>
</dbReference>
<feature type="compositionally biased region" description="Low complexity" evidence="1">
    <location>
        <begin position="852"/>
        <end position="861"/>
    </location>
</feature>
<proteinExistence type="predicted"/>
<feature type="compositionally biased region" description="Basic and acidic residues" evidence="1">
    <location>
        <begin position="812"/>
        <end position="821"/>
    </location>
</feature>
<dbReference type="GeneID" id="9590271"/>
<name>D8Q2W3_SCHCM</name>
<feature type="compositionally biased region" description="Polar residues" evidence="1">
    <location>
        <begin position="709"/>
        <end position="721"/>
    </location>
</feature>
<dbReference type="InParanoid" id="D8Q2W3"/>
<feature type="compositionally biased region" description="Basic and acidic residues" evidence="1">
    <location>
        <begin position="841"/>
        <end position="851"/>
    </location>
</feature>
<feature type="compositionally biased region" description="Acidic residues" evidence="1">
    <location>
        <begin position="652"/>
        <end position="683"/>
    </location>
</feature>
<evidence type="ECO:0000313" key="3">
    <source>
        <dbReference type="EMBL" id="EFI97592.1"/>
    </source>
</evidence>
<dbReference type="PANTHER" id="PTHR38248">
    <property type="entry name" value="FUNK1 6"/>
    <property type="match status" value="1"/>
</dbReference>
<dbReference type="OMA" id="LMRIWAF"/>
<dbReference type="PANTHER" id="PTHR38248:SF2">
    <property type="entry name" value="FUNK1 11"/>
    <property type="match status" value="1"/>
</dbReference>
<feature type="non-terminal residue" evidence="3">
    <location>
        <position position="887"/>
    </location>
</feature>
<feature type="domain" description="Fungal-type protein kinase" evidence="2">
    <location>
        <begin position="174"/>
        <end position="540"/>
    </location>
</feature>
<sequence length="887" mass="98302">MQALDLRENTPQHVTAASHPNAFTSSTKKGDIKLTAHPSIGKHDHMDTLLDNEVGSGATIKGVPGLIEALFPNDAFPIAPKPALAAMNKISTWHKDGQWQQRPPQWLQEGSEVAVADYMQRMCDAYGELLKAKKVSKTKIKAKTRVWTAAYRNQTLPGGFVPRKPDIVSVDPAVKEPTWEDVGSDVQIKVSPGELEAVTKQLRDGGLNVLAARDDRRFHIGMGVAGTGVFVLLQDRSGCLRSEVFDLNANPVLFLRIVLGLIFLSEEYIGCDPDFKTTPTGDRIIKIGRSSYQILERVDKDAGIRGPGSVRWRCQRIQGDKKLEIVDVKSSWVDRSREHTEDVYLKRANESKVQGVPTVVELVYVKHRGPGPAGARKDEQVSTETIRKKVLTSKQLKKIPYEIRDLTYLIQKESTEPLSSFRTLPELLFGLLDSVKAHKALCELDDVGILHTNINDRSVRLSRNSESSPDFRRGVLQDFNDARFIQRSEGSDSEVRTAATGLKSCVPTYTACEILMGGRYLGPEPYHDLESFFNLLLCQCIFYEDANEKHRDTDFLKKVPIVAGWMNSNMYQAGSNKWGVLSLKRPKADTFGNFIDEAFAPYFNPLKPCICELRRLVMNQDSEATHDEFIEILQRHAEDILSQEVDRVAPEGDGDDDGQDGEVSSDGDDPEFPSDENEQEAEEPPASPNMLGAALINDNLNGHARPSGASASENQPTEQPNSEPPVCSRPVIDTATDSSTTADEPADQSGSEIAPNQLATGNVATNTMTAARGKNSREEFMRTQIIRCSDPQCTVVYYHRGCAKGWTPSRESATDWHCETCKKRRKQSKPADDPVNNPTKDPTKDPAHDPANDPADNPVNDSTSDLNNFLDDSAGHQEPEDPPRLRH</sequence>
<dbReference type="RefSeq" id="XP_003032495.1">
    <property type="nucleotide sequence ID" value="XM_003032449.1"/>
</dbReference>
<dbReference type="Pfam" id="PF17667">
    <property type="entry name" value="Pkinase_fungal"/>
    <property type="match status" value="1"/>
</dbReference>
<evidence type="ECO:0000259" key="2">
    <source>
        <dbReference type="Pfam" id="PF17667"/>
    </source>
</evidence>
<dbReference type="Proteomes" id="UP000007431">
    <property type="component" value="Unassembled WGS sequence"/>
</dbReference>
<feature type="region of interest" description="Disordered" evidence="1">
    <location>
        <begin position="1"/>
        <end position="30"/>
    </location>
</feature>
<accession>D8Q2W3</accession>
<evidence type="ECO:0000256" key="1">
    <source>
        <dbReference type="SAM" id="MobiDB-lite"/>
    </source>
</evidence>